<evidence type="ECO:0000313" key="8">
    <source>
        <dbReference type="Proteomes" id="UP000295781"/>
    </source>
</evidence>
<proteinExistence type="predicted"/>
<evidence type="ECO:0000256" key="4">
    <source>
        <dbReference type="PROSITE-ProRule" id="PRU00433"/>
    </source>
</evidence>
<feature type="region of interest" description="Disordered" evidence="5">
    <location>
        <begin position="1"/>
        <end position="50"/>
    </location>
</feature>
<dbReference type="Gene3D" id="1.10.760.10">
    <property type="entry name" value="Cytochrome c-like domain"/>
    <property type="match status" value="2"/>
</dbReference>
<reference evidence="7 8" key="1">
    <citation type="submission" date="2015-09" db="EMBL/GenBank/DDBJ databases">
        <title>Sorangium comparison.</title>
        <authorList>
            <person name="Zaburannyi N."/>
            <person name="Bunk B."/>
            <person name="Overmann J."/>
            <person name="Mueller R."/>
        </authorList>
    </citation>
    <scope>NUCLEOTIDE SEQUENCE [LARGE SCALE GENOMIC DNA]</scope>
    <source>
        <strain evidence="7 8">So ceGT47</strain>
    </source>
</reference>
<dbReference type="PROSITE" id="PS51007">
    <property type="entry name" value="CYTC"/>
    <property type="match status" value="2"/>
</dbReference>
<evidence type="ECO:0000256" key="3">
    <source>
        <dbReference type="ARBA" id="ARBA00023004"/>
    </source>
</evidence>
<dbReference type="GO" id="GO:0046872">
    <property type="term" value="F:metal ion binding"/>
    <property type="evidence" value="ECO:0007669"/>
    <property type="project" value="UniProtKB-KW"/>
</dbReference>
<dbReference type="GO" id="GO:0009055">
    <property type="term" value="F:electron transfer activity"/>
    <property type="evidence" value="ECO:0007669"/>
    <property type="project" value="InterPro"/>
</dbReference>
<feature type="domain" description="Cytochrome c" evidence="6">
    <location>
        <begin position="118"/>
        <end position="236"/>
    </location>
</feature>
<evidence type="ECO:0000256" key="2">
    <source>
        <dbReference type="ARBA" id="ARBA00022723"/>
    </source>
</evidence>
<dbReference type="SUPFAM" id="SSF46626">
    <property type="entry name" value="Cytochrome c"/>
    <property type="match status" value="2"/>
</dbReference>
<keyword evidence="3 4" id="KW-0408">Iron</keyword>
<name>A0A4P2QAR6_SORCE</name>
<dbReference type="GO" id="GO:0020037">
    <property type="term" value="F:heme binding"/>
    <property type="evidence" value="ECO:0007669"/>
    <property type="project" value="InterPro"/>
</dbReference>
<protein>
    <recommendedName>
        <fullName evidence="6">Cytochrome c domain-containing protein</fullName>
    </recommendedName>
</protein>
<keyword evidence="1 4" id="KW-0349">Heme</keyword>
<gene>
    <name evidence="7" type="ORF">SOCEGT47_069390</name>
</gene>
<feature type="domain" description="Cytochrome c" evidence="6">
    <location>
        <begin position="247"/>
        <end position="345"/>
    </location>
</feature>
<dbReference type="EMBL" id="CP012670">
    <property type="protein sequence ID" value="AUX26378.1"/>
    <property type="molecule type" value="Genomic_DNA"/>
</dbReference>
<evidence type="ECO:0000313" key="7">
    <source>
        <dbReference type="EMBL" id="AUX26378.1"/>
    </source>
</evidence>
<dbReference type="Pfam" id="PF00034">
    <property type="entry name" value="Cytochrom_C"/>
    <property type="match status" value="1"/>
</dbReference>
<dbReference type="Proteomes" id="UP000295781">
    <property type="component" value="Chromosome"/>
</dbReference>
<dbReference type="AlphaFoldDB" id="A0A4P2QAR6"/>
<dbReference type="InterPro" id="IPR036909">
    <property type="entry name" value="Cyt_c-like_dom_sf"/>
</dbReference>
<dbReference type="InterPro" id="IPR009056">
    <property type="entry name" value="Cyt_c-like_dom"/>
</dbReference>
<feature type="region of interest" description="Disordered" evidence="5">
    <location>
        <begin position="77"/>
        <end position="102"/>
    </location>
</feature>
<evidence type="ECO:0000256" key="1">
    <source>
        <dbReference type="ARBA" id="ARBA00022617"/>
    </source>
</evidence>
<organism evidence="7 8">
    <name type="scientific">Sorangium cellulosum</name>
    <name type="common">Polyangium cellulosum</name>
    <dbReference type="NCBI Taxonomy" id="56"/>
    <lineage>
        <taxon>Bacteria</taxon>
        <taxon>Pseudomonadati</taxon>
        <taxon>Myxococcota</taxon>
        <taxon>Polyangia</taxon>
        <taxon>Polyangiales</taxon>
        <taxon>Polyangiaceae</taxon>
        <taxon>Sorangium</taxon>
    </lineage>
</organism>
<sequence length="488" mass="51258">MRPRPMLARSMGPRAMGTCPMPARSMGPRAMGTCPTLARSTRPRAMGTTPTLDRATRARPLLAALVALAAGAAACTSGDARGPAPAAPPAAQDDGAAGTPAAAAAMAGSGAVEAAPAGDPERGRRLVAEFQCNRCHDGTGLAPAPREAHCVACHQDIAAGRFQAPAAAMKRWNEHLVLLREVPSLEALGDRVRGGWIRGFLLDPRDIRPRLHATMPRLPLGPEQAADIAAYLTRDRRALPPVSLEGASAARGRALYEAKGCGTCHAFTGVAGVTAVAPVRPGEKETRAVGALAPDLRVARDRMEPESLVAWLLDPAAIKPGTPMPRLPMSPAEARDLAAFVLTAPLAPRVPERVPDRLPVLTRRVTYEEVDRRVFRVTCRHCHSEPDYALGDGGPGNTGGFGFKPRGLNLATYEGIAAGYIDDHGERRSVFAAGPGGRSRLVAALVARQAEEAGHPDPAVRGMPLGLPALGPEEIQLVESWIAQGRPQ</sequence>
<evidence type="ECO:0000256" key="5">
    <source>
        <dbReference type="SAM" id="MobiDB-lite"/>
    </source>
</evidence>
<accession>A0A4P2QAR6</accession>
<keyword evidence="2 4" id="KW-0479">Metal-binding</keyword>
<evidence type="ECO:0000259" key="6">
    <source>
        <dbReference type="PROSITE" id="PS51007"/>
    </source>
</evidence>